<organism evidence="1 2">
    <name type="scientific">Achlya hypogyna</name>
    <name type="common">Oomycete</name>
    <name type="synonym">Protoachlya hypogyna</name>
    <dbReference type="NCBI Taxonomy" id="1202772"/>
    <lineage>
        <taxon>Eukaryota</taxon>
        <taxon>Sar</taxon>
        <taxon>Stramenopiles</taxon>
        <taxon>Oomycota</taxon>
        <taxon>Saprolegniomycetes</taxon>
        <taxon>Saprolegniales</taxon>
        <taxon>Achlyaceae</taxon>
        <taxon>Achlya</taxon>
    </lineage>
</organism>
<evidence type="ECO:0000313" key="2">
    <source>
        <dbReference type="Proteomes" id="UP000243579"/>
    </source>
</evidence>
<dbReference type="GO" id="GO:0030544">
    <property type="term" value="F:Hsp70 protein binding"/>
    <property type="evidence" value="ECO:0007669"/>
    <property type="project" value="TreeGrafter"/>
</dbReference>
<dbReference type="Proteomes" id="UP000243579">
    <property type="component" value="Unassembled WGS sequence"/>
</dbReference>
<dbReference type="GO" id="GO:0051879">
    <property type="term" value="F:Hsp90 protein binding"/>
    <property type="evidence" value="ECO:0007669"/>
    <property type="project" value="TreeGrafter"/>
</dbReference>
<dbReference type="PANTHER" id="PTHR21207">
    <property type="entry name" value="PARKIN COREGULATED GENE PROTEIN PARK2 COREGULATED"/>
    <property type="match status" value="1"/>
</dbReference>
<dbReference type="AlphaFoldDB" id="A0A1V9Z9L6"/>
<dbReference type="InterPro" id="IPR019399">
    <property type="entry name" value="Parkin_co-regulated_protein"/>
</dbReference>
<proteinExistence type="predicted"/>
<reference evidence="1 2" key="1">
    <citation type="journal article" date="2014" name="Genome Biol. Evol.">
        <title>The secreted proteins of Achlya hypogyna and Thraustotheca clavata identify the ancestral oomycete secretome and reveal gene acquisitions by horizontal gene transfer.</title>
        <authorList>
            <person name="Misner I."/>
            <person name="Blouin N."/>
            <person name="Leonard G."/>
            <person name="Richards T.A."/>
            <person name="Lane C.E."/>
        </authorList>
    </citation>
    <scope>NUCLEOTIDE SEQUENCE [LARGE SCALE GENOMIC DNA]</scope>
    <source>
        <strain evidence="1 2">ATCC 48635</strain>
    </source>
</reference>
<evidence type="ECO:0000313" key="1">
    <source>
        <dbReference type="EMBL" id="OQR94632.1"/>
    </source>
</evidence>
<dbReference type="Pfam" id="PF10274">
    <property type="entry name" value="ParcG"/>
    <property type="match status" value="1"/>
</dbReference>
<dbReference type="EMBL" id="JNBR01000356">
    <property type="protein sequence ID" value="OQR94632.1"/>
    <property type="molecule type" value="Genomic_DNA"/>
</dbReference>
<accession>A0A1V9Z9L6</accession>
<dbReference type="STRING" id="1202772.A0A1V9Z9L6"/>
<name>A0A1V9Z9L6_ACHHY</name>
<dbReference type="OrthoDB" id="5954824at2759"/>
<keyword evidence="2" id="KW-1185">Reference proteome</keyword>
<gene>
    <name evidence="1" type="ORF">ACHHYP_01037</name>
</gene>
<dbReference type="PANTHER" id="PTHR21207:SF2">
    <property type="entry name" value="PARKIN COREGULATED GENE PROTEIN"/>
    <property type="match status" value="1"/>
</dbReference>
<comment type="caution">
    <text evidence="1">The sequence shown here is derived from an EMBL/GenBank/DDBJ whole genome shotgun (WGS) entry which is preliminary data.</text>
</comment>
<protein>
    <submittedName>
        <fullName evidence="1">Uncharacterized protein</fullName>
    </submittedName>
</protein>
<sequence>MPSSVLSVASTKKSHHPGIAGTGVLEIKLKKKLALDPTAVVYSGMTEQPKSSVVAPKRLKKHRRNPKVNVTLENLPPDHSFKKEREEIMEKLSFPSPTRQLLEKEVGMKKLKQQQERDALPPVAGAFKKRQIPSSNFPSSYNRGIIHELSGHVPVCVEPRTGGNHLKWTKPIDEIDFSVFLPLFLEGTREKEEPYHFLASTGSFELLQHGRLYPEKVHACLHKLIAPIRVALNTRDLKLICETLKTIMMLLDVEGIGPALVPYYRQLLPGLNTFKNKRHNLGDAIDFSQRRDSDVGALIQETLEKMERLGGPDAYVNIKYMVPTYEGISN</sequence>